<dbReference type="EMBL" id="SRMA01026217">
    <property type="protein sequence ID" value="TRY86436.1"/>
    <property type="molecule type" value="Genomic_DNA"/>
</dbReference>
<name>A0A553Q936_9TELE</name>
<dbReference type="PANTHER" id="PTHR10270">
    <property type="entry name" value="SOX TRANSCRIPTION FACTOR"/>
    <property type="match status" value="1"/>
</dbReference>
<dbReference type="GO" id="GO:0030154">
    <property type="term" value="P:cell differentiation"/>
    <property type="evidence" value="ECO:0007669"/>
    <property type="project" value="TreeGrafter"/>
</dbReference>
<feature type="region of interest" description="Disordered" evidence="6">
    <location>
        <begin position="232"/>
        <end position="312"/>
    </location>
</feature>
<dbReference type="SMART" id="SM00398">
    <property type="entry name" value="HMG"/>
    <property type="match status" value="1"/>
</dbReference>
<evidence type="ECO:0000256" key="2">
    <source>
        <dbReference type="ARBA" id="ARBA00023125"/>
    </source>
</evidence>
<proteinExistence type="predicted"/>
<accession>A0A553Q936</accession>
<reference evidence="8 9" key="1">
    <citation type="journal article" date="2019" name="Sci. Data">
        <title>Hybrid genome assembly and annotation of Danionella translucida.</title>
        <authorList>
            <person name="Kadobianskyi M."/>
            <person name="Schulze L."/>
            <person name="Schuelke M."/>
            <person name="Judkewitz B."/>
        </authorList>
    </citation>
    <scope>NUCLEOTIDE SEQUENCE [LARGE SCALE GENOMIC DNA]</scope>
    <source>
        <strain evidence="8 9">Bolton</strain>
    </source>
</reference>
<feature type="domain" description="HMG box" evidence="7">
    <location>
        <begin position="102"/>
        <end position="170"/>
    </location>
</feature>
<evidence type="ECO:0000313" key="8">
    <source>
        <dbReference type="EMBL" id="TRY86436.1"/>
    </source>
</evidence>
<feature type="compositionally biased region" description="Low complexity" evidence="6">
    <location>
        <begin position="302"/>
        <end position="312"/>
    </location>
</feature>
<evidence type="ECO:0000259" key="7">
    <source>
        <dbReference type="PROSITE" id="PS50118"/>
    </source>
</evidence>
<feature type="DNA-binding region" description="HMG box" evidence="5">
    <location>
        <begin position="102"/>
        <end position="170"/>
    </location>
</feature>
<dbReference type="SUPFAM" id="SSF47095">
    <property type="entry name" value="HMG-box"/>
    <property type="match status" value="1"/>
</dbReference>
<dbReference type="Pfam" id="PF00505">
    <property type="entry name" value="HMG_box"/>
    <property type="match status" value="1"/>
</dbReference>
<feature type="compositionally biased region" description="Low complexity" evidence="6">
    <location>
        <begin position="270"/>
        <end position="292"/>
    </location>
</feature>
<dbReference type="STRING" id="623744.A0A553Q936"/>
<dbReference type="GO" id="GO:0001228">
    <property type="term" value="F:DNA-binding transcription activator activity, RNA polymerase II-specific"/>
    <property type="evidence" value="ECO:0007669"/>
    <property type="project" value="TreeGrafter"/>
</dbReference>
<evidence type="ECO:0000313" key="9">
    <source>
        <dbReference type="Proteomes" id="UP000316079"/>
    </source>
</evidence>
<dbReference type="PROSITE" id="PS50118">
    <property type="entry name" value="HMG_BOX_2"/>
    <property type="match status" value="1"/>
</dbReference>
<dbReference type="CDD" id="cd22047">
    <property type="entry name" value="HMG-box_SoxF_SOX17"/>
    <property type="match status" value="1"/>
</dbReference>
<keyword evidence="9" id="KW-1185">Reference proteome</keyword>
<dbReference type="GO" id="GO:0005634">
    <property type="term" value="C:nucleus"/>
    <property type="evidence" value="ECO:0007669"/>
    <property type="project" value="UniProtKB-UniRule"/>
</dbReference>
<evidence type="ECO:0000256" key="6">
    <source>
        <dbReference type="SAM" id="MobiDB-lite"/>
    </source>
</evidence>
<comment type="caution">
    <text evidence="8">The sequence shown here is derived from an EMBL/GenBank/DDBJ whole genome shotgun (WGS) entry which is preliminary data.</text>
</comment>
<feature type="region of interest" description="Disordered" evidence="6">
    <location>
        <begin position="75"/>
        <end position="98"/>
    </location>
</feature>
<protein>
    <recommendedName>
        <fullName evidence="7">HMG box domain-containing protein</fullName>
    </recommendedName>
</protein>
<sequence>FKATRNFPERFRPLSLTNSQTTSKVSLERHPHVPLIARTRAQEMGSPDAGYASDDPSQTRSASYIMMPGRRQCALSPLSEPTSRPDKCSSAGSVRAKGEPRIRRPMNAFMVWAKDERKRLALQNPDLHNAELSKMLGLSWKALPVLDKRPFVEEAERLRMKHLQDYPNYKYRPRRRKQVKRNKRLDSSFLLPGAAESKVSMSMEGMSAAYSGLAHTGLPPYCESQTFYEPYSLPTHDPSPMDMEIFPHHDDGLHQPAYSQHQQQEHCYQEHPTNTQSLKNSSSYSSNNLMNNPHPQQVIQEHSNSQTSQSTSNHLNIFNRSLSSTPSAFLSCLSSSESFYGLNSQANESSLPAYKHSISAPHCRNPVVTQNPGLNETMLAVEFEPCLSYGLPVAPVQGSDLISNVLSDASSAVYFCGYNNS</sequence>
<evidence type="ECO:0000256" key="5">
    <source>
        <dbReference type="PROSITE-ProRule" id="PRU00267"/>
    </source>
</evidence>
<evidence type="ECO:0000256" key="3">
    <source>
        <dbReference type="ARBA" id="ARBA00023163"/>
    </source>
</evidence>
<keyword evidence="1" id="KW-0805">Transcription regulation</keyword>
<dbReference type="FunFam" id="1.10.30.10:FF:000008">
    <property type="entry name" value="transcription factor SOX-7"/>
    <property type="match status" value="1"/>
</dbReference>
<evidence type="ECO:0000256" key="4">
    <source>
        <dbReference type="ARBA" id="ARBA00023242"/>
    </source>
</evidence>
<keyword evidence="4 5" id="KW-0539">Nucleus</keyword>
<feature type="region of interest" description="Disordered" evidence="6">
    <location>
        <begin position="42"/>
        <end position="61"/>
    </location>
</feature>
<dbReference type="PANTHER" id="PTHR10270:SF317">
    <property type="entry name" value="TRANSCRIPTION FACTOR SOX-15-RELATED"/>
    <property type="match status" value="1"/>
</dbReference>
<organism evidence="8 9">
    <name type="scientific">Danionella cerebrum</name>
    <dbReference type="NCBI Taxonomy" id="2873325"/>
    <lineage>
        <taxon>Eukaryota</taxon>
        <taxon>Metazoa</taxon>
        <taxon>Chordata</taxon>
        <taxon>Craniata</taxon>
        <taxon>Vertebrata</taxon>
        <taxon>Euteleostomi</taxon>
        <taxon>Actinopterygii</taxon>
        <taxon>Neopterygii</taxon>
        <taxon>Teleostei</taxon>
        <taxon>Ostariophysi</taxon>
        <taxon>Cypriniformes</taxon>
        <taxon>Danionidae</taxon>
        <taxon>Danioninae</taxon>
        <taxon>Danionella</taxon>
    </lineage>
</organism>
<dbReference type="AlphaFoldDB" id="A0A553Q936"/>
<keyword evidence="2 5" id="KW-0238">DNA-binding</keyword>
<dbReference type="Proteomes" id="UP000316079">
    <property type="component" value="Unassembled WGS sequence"/>
</dbReference>
<feature type="non-terminal residue" evidence="8">
    <location>
        <position position="1"/>
    </location>
</feature>
<dbReference type="GO" id="GO:0000978">
    <property type="term" value="F:RNA polymerase II cis-regulatory region sequence-specific DNA binding"/>
    <property type="evidence" value="ECO:0007669"/>
    <property type="project" value="TreeGrafter"/>
</dbReference>
<dbReference type="OrthoDB" id="6247875at2759"/>
<dbReference type="InterPro" id="IPR050140">
    <property type="entry name" value="SRY-related_HMG-box_TF-like"/>
</dbReference>
<keyword evidence="3" id="KW-0804">Transcription</keyword>
<gene>
    <name evidence="8" type="ORF">DNTS_018459</name>
</gene>
<dbReference type="InterPro" id="IPR009071">
    <property type="entry name" value="HMG_box_dom"/>
</dbReference>
<evidence type="ECO:0000256" key="1">
    <source>
        <dbReference type="ARBA" id="ARBA00023015"/>
    </source>
</evidence>
<dbReference type="InterPro" id="IPR036910">
    <property type="entry name" value="HMG_box_dom_sf"/>
</dbReference>
<dbReference type="Gene3D" id="1.10.30.10">
    <property type="entry name" value="High mobility group box domain"/>
    <property type="match status" value="1"/>
</dbReference>